<dbReference type="EMBL" id="CP036271">
    <property type="protein sequence ID" value="QDT55383.1"/>
    <property type="molecule type" value="Genomic_DNA"/>
</dbReference>
<evidence type="ECO:0000256" key="1">
    <source>
        <dbReference type="SAM" id="MobiDB-lite"/>
    </source>
</evidence>
<organism evidence="3 4">
    <name type="scientific">Caulifigura coniformis</name>
    <dbReference type="NCBI Taxonomy" id="2527983"/>
    <lineage>
        <taxon>Bacteria</taxon>
        <taxon>Pseudomonadati</taxon>
        <taxon>Planctomycetota</taxon>
        <taxon>Planctomycetia</taxon>
        <taxon>Planctomycetales</taxon>
        <taxon>Planctomycetaceae</taxon>
        <taxon>Caulifigura</taxon>
    </lineage>
</organism>
<feature type="region of interest" description="Disordered" evidence="1">
    <location>
        <begin position="74"/>
        <end position="99"/>
    </location>
</feature>
<dbReference type="RefSeq" id="WP_145031139.1">
    <property type="nucleotide sequence ID" value="NZ_CP036271.1"/>
</dbReference>
<sequence length="99" mass="11016">MEPGSNASAHLLRFGAAMAILVAIALAGVALEQRSLELSRQFSLQTFRADRLEQEAAALRLRIEELQTPQRLMEARQLQDRESVRMGSAEGPNGLRSRR</sequence>
<evidence type="ECO:0000256" key="2">
    <source>
        <dbReference type="SAM" id="Phobius"/>
    </source>
</evidence>
<reference evidence="3 4" key="1">
    <citation type="submission" date="2019-02" db="EMBL/GenBank/DDBJ databases">
        <title>Deep-cultivation of Planctomycetes and their phenomic and genomic characterization uncovers novel biology.</title>
        <authorList>
            <person name="Wiegand S."/>
            <person name="Jogler M."/>
            <person name="Boedeker C."/>
            <person name="Pinto D."/>
            <person name="Vollmers J."/>
            <person name="Rivas-Marin E."/>
            <person name="Kohn T."/>
            <person name="Peeters S.H."/>
            <person name="Heuer A."/>
            <person name="Rast P."/>
            <person name="Oberbeckmann S."/>
            <person name="Bunk B."/>
            <person name="Jeske O."/>
            <person name="Meyerdierks A."/>
            <person name="Storesund J.E."/>
            <person name="Kallscheuer N."/>
            <person name="Luecker S."/>
            <person name="Lage O.M."/>
            <person name="Pohl T."/>
            <person name="Merkel B.J."/>
            <person name="Hornburger P."/>
            <person name="Mueller R.-W."/>
            <person name="Bruemmer F."/>
            <person name="Labrenz M."/>
            <person name="Spormann A.M."/>
            <person name="Op den Camp H."/>
            <person name="Overmann J."/>
            <person name="Amann R."/>
            <person name="Jetten M.S.M."/>
            <person name="Mascher T."/>
            <person name="Medema M.H."/>
            <person name="Devos D.P."/>
            <person name="Kaster A.-K."/>
            <person name="Ovreas L."/>
            <person name="Rohde M."/>
            <person name="Galperin M.Y."/>
            <person name="Jogler C."/>
        </authorList>
    </citation>
    <scope>NUCLEOTIDE SEQUENCE [LARGE SCALE GENOMIC DNA]</scope>
    <source>
        <strain evidence="3 4">Pan44</strain>
    </source>
</reference>
<name>A0A517SGY1_9PLAN</name>
<gene>
    <name evidence="3" type="ORF">Pan44_34260</name>
</gene>
<evidence type="ECO:0008006" key="5">
    <source>
        <dbReference type="Google" id="ProtNLM"/>
    </source>
</evidence>
<keyword evidence="2" id="KW-1133">Transmembrane helix</keyword>
<protein>
    <recommendedName>
        <fullName evidence="5">Cell division protein FtsL</fullName>
    </recommendedName>
</protein>
<dbReference type="AlphaFoldDB" id="A0A517SGY1"/>
<proteinExistence type="predicted"/>
<evidence type="ECO:0000313" key="4">
    <source>
        <dbReference type="Proteomes" id="UP000315700"/>
    </source>
</evidence>
<dbReference type="KEGG" id="ccos:Pan44_34260"/>
<feature type="transmembrane region" description="Helical" evidence="2">
    <location>
        <begin position="12"/>
        <end position="31"/>
    </location>
</feature>
<evidence type="ECO:0000313" key="3">
    <source>
        <dbReference type="EMBL" id="QDT55383.1"/>
    </source>
</evidence>
<keyword evidence="2" id="KW-0472">Membrane</keyword>
<keyword evidence="4" id="KW-1185">Reference proteome</keyword>
<accession>A0A517SGY1</accession>
<keyword evidence="2" id="KW-0812">Transmembrane</keyword>
<dbReference type="Proteomes" id="UP000315700">
    <property type="component" value="Chromosome"/>
</dbReference>
<feature type="compositionally biased region" description="Basic and acidic residues" evidence="1">
    <location>
        <begin position="74"/>
        <end position="84"/>
    </location>
</feature>
<dbReference type="InParanoid" id="A0A517SGY1"/>